<dbReference type="Gene3D" id="1.20.870.10">
    <property type="entry name" value="Son of sevenless (SoS) protein Chain: S domain 1"/>
    <property type="match status" value="1"/>
</dbReference>
<accession>A0A1Y2CG72</accession>
<feature type="compositionally biased region" description="Low complexity" evidence="3">
    <location>
        <begin position="80"/>
        <end position="100"/>
    </location>
</feature>
<evidence type="ECO:0000256" key="1">
    <source>
        <dbReference type="ARBA" id="ARBA00022658"/>
    </source>
</evidence>
<dbReference type="STRING" id="329046.A0A1Y2CG72"/>
<dbReference type="GO" id="GO:0005886">
    <property type="term" value="C:plasma membrane"/>
    <property type="evidence" value="ECO:0007669"/>
    <property type="project" value="TreeGrafter"/>
</dbReference>
<feature type="region of interest" description="Disordered" evidence="3">
    <location>
        <begin position="62"/>
        <end position="118"/>
    </location>
</feature>
<evidence type="ECO:0000313" key="6">
    <source>
        <dbReference type="Proteomes" id="UP000193642"/>
    </source>
</evidence>
<keyword evidence="6" id="KW-1185">Reference proteome</keyword>
<organism evidence="5 6">
    <name type="scientific">Rhizoclosmatium globosum</name>
    <dbReference type="NCBI Taxonomy" id="329046"/>
    <lineage>
        <taxon>Eukaryota</taxon>
        <taxon>Fungi</taxon>
        <taxon>Fungi incertae sedis</taxon>
        <taxon>Chytridiomycota</taxon>
        <taxon>Chytridiomycota incertae sedis</taxon>
        <taxon>Chytridiomycetes</taxon>
        <taxon>Chytridiales</taxon>
        <taxon>Chytriomycetaceae</taxon>
        <taxon>Rhizoclosmatium</taxon>
    </lineage>
</organism>
<dbReference type="Pfam" id="PF00617">
    <property type="entry name" value="RasGEF"/>
    <property type="match status" value="1"/>
</dbReference>
<dbReference type="SUPFAM" id="SSF48366">
    <property type="entry name" value="Ras GEF"/>
    <property type="match status" value="1"/>
</dbReference>
<feature type="domain" description="Ras-GEF" evidence="4">
    <location>
        <begin position="543"/>
        <end position="632"/>
    </location>
</feature>
<dbReference type="Gene3D" id="1.10.840.10">
    <property type="entry name" value="Ras guanine-nucleotide exchange factors catalytic domain"/>
    <property type="match status" value="1"/>
</dbReference>
<dbReference type="CDD" id="cd06224">
    <property type="entry name" value="REM"/>
    <property type="match status" value="1"/>
</dbReference>
<feature type="compositionally biased region" description="Low complexity" evidence="3">
    <location>
        <begin position="304"/>
        <end position="321"/>
    </location>
</feature>
<feature type="region of interest" description="Disordered" evidence="3">
    <location>
        <begin position="289"/>
        <end position="322"/>
    </location>
</feature>
<dbReference type="InterPro" id="IPR008937">
    <property type="entry name" value="Ras-like_GEF"/>
</dbReference>
<evidence type="ECO:0000259" key="4">
    <source>
        <dbReference type="PROSITE" id="PS50009"/>
    </source>
</evidence>
<dbReference type="EMBL" id="MCGO01000018">
    <property type="protein sequence ID" value="ORY46058.1"/>
    <property type="molecule type" value="Genomic_DNA"/>
</dbReference>
<dbReference type="PANTHER" id="PTHR23113:SF368">
    <property type="entry name" value="CELL DIVISION CONTROL PROTEIN 25"/>
    <property type="match status" value="1"/>
</dbReference>
<dbReference type="PANTHER" id="PTHR23113">
    <property type="entry name" value="GUANINE NUCLEOTIDE EXCHANGE FACTOR"/>
    <property type="match status" value="1"/>
</dbReference>
<feature type="compositionally biased region" description="Low complexity" evidence="3">
    <location>
        <begin position="109"/>
        <end position="118"/>
    </location>
</feature>
<evidence type="ECO:0000256" key="3">
    <source>
        <dbReference type="SAM" id="MobiDB-lite"/>
    </source>
</evidence>
<dbReference type="GO" id="GO:0005085">
    <property type="term" value="F:guanyl-nucleotide exchange factor activity"/>
    <property type="evidence" value="ECO:0007669"/>
    <property type="project" value="UniProtKB-KW"/>
</dbReference>
<dbReference type="InterPro" id="IPR001895">
    <property type="entry name" value="RASGEF_cat_dom"/>
</dbReference>
<evidence type="ECO:0000256" key="2">
    <source>
        <dbReference type="PROSITE-ProRule" id="PRU00168"/>
    </source>
</evidence>
<dbReference type="GO" id="GO:0007265">
    <property type="term" value="P:Ras protein signal transduction"/>
    <property type="evidence" value="ECO:0007669"/>
    <property type="project" value="TreeGrafter"/>
</dbReference>
<name>A0A1Y2CG72_9FUNG</name>
<dbReference type="InterPro" id="IPR000651">
    <property type="entry name" value="Ras-like_Gua-exchang_fac_N"/>
</dbReference>
<dbReference type="PROSITE" id="PS50009">
    <property type="entry name" value="RASGEF_CAT"/>
    <property type="match status" value="1"/>
</dbReference>
<feature type="compositionally biased region" description="Low complexity" evidence="3">
    <location>
        <begin position="198"/>
        <end position="214"/>
    </location>
</feature>
<dbReference type="OrthoDB" id="546434at2759"/>
<gene>
    <name evidence="5" type="ORF">BCR33DRAFT_737153</name>
</gene>
<evidence type="ECO:0000313" key="5">
    <source>
        <dbReference type="EMBL" id="ORY46058.1"/>
    </source>
</evidence>
<proteinExistence type="predicted"/>
<dbReference type="AlphaFoldDB" id="A0A1Y2CG72"/>
<dbReference type="InterPro" id="IPR023578">
    <property type="entry name" value="Ras_GEF_dom_sf"/>
</dbReference>
<dbReference type="InterPro" id="IPR036964">
    <property type="entry name" value="RASGEF_cat_dom_sf"/>
</dbReference>
<reference evidence="5 6" key="1">
    <citation type="submission" date="2016-07" db="EMBL/GenBank/DDBJ databases">
        <title>Pervasive Adenine N6-methylation of Active Genes in Fungi.</title>
        <authorList>
            <consortium name="DOE Joint Genome Institute"/>
            <person name="Mondo S.J."/>
            <person name="Dannebaum R.O."/>
            <person name="Kuo R.C."/>
            <person name="Labutti K."/>
            <person name="Haridas S."/>
            <person name="Kuo A."/>
            <person name="Salamov A."/>
            <person name="Ahrendt S.R."/>
            <person name="Lipzen A."/>
            <person name="Sullivan W."/>
            <person name="Andreopoulos W.B."/>
            <person name="Clum A."/>
            <person name="Lindquist E."/>
            <person name="Daum C."/>
            <person name="Ramamoorthy G.K."/>
            <person name="Gryganskyi A."/>
            <person name="Culley D."/>
            <person name="Magnuson J.K."/>
            <person name="James T.Y."/>
            <person name="O'Malley M.A."/>
            <person name="Stajich J.E."/>
            <person name="Spatafora J.W."/>
            <person name="Visel A."/>
            <person name="Grigoriev I.V."/>
        </authorList>
    </citation>
    <scope>NUCLEOTIDE SEQUENCE [LARGE SCALE GENOMIC DNA]</scope>
    <source>
        <strain evidence="5 6">JEL800</strain>
    </source>
</reference>
<feature type="compositionally biased region" description="Acidic residues" evidence="3">
    <location>
        <begin position="170"/>
        <end position="184"/>
    </location>
</feature>
<keyword evidence="1 2" id="KW-0344">Guanine-nucleotide releasing factor</keyword>
<comment type="caution">
    <text evidence="5">The sequence shown here is derived from an EMBL/GenBank/DDBJ whole genome shotgun (WGS) entry which is preliminary data.</text>
</comment>
<dbReference type="Proteomes" id="UP000193642">
    <property type="component" value="Unassembled WGS sequence"/>
</dbReference>
<protein>
    <submittedName>
        <fullName evidence="5">Ras GEF</fullName>
    </submittedName>
</protein>
<feature type="compositionally biased region" description="Low complexity" evidence="3">
    <location>
        <begin position="63"/>
        <end position="73"/>
    </location>
</feature>
<feature type="region of interest" description="Disordered" evidence="3">
    <location>
        <begin position="170"/>
        <end position="219"/>
    </location>
</feature>
<sequence>MDPSLAALASAAAKSTATLAKAKKALVPCKVCHGSSFSPKPHCSDCTKCTACTNGKQIGPSSGGLHSTTSLSPVSEQVASSTSIATTSSNTSTSTGTSTSGLVKKRGVSPDSTSKTNSSSFILEMGDVAHLSSAPDTAAAVAAVSISRIKTTSAGRGVQAMAMAIKVVNGDDDDEDSSETEASQDENATSTGLRRPLSSSSLAKQQQQQSTNSSKETVAVNTAGNSISSLPTSQNPQIYIKESTSSATPRIIASSVSGSHHPAVNILSMGSGMLARKKDVVAAIVTGAGSSSSHGGGAADGKDSGAVASSSKSLPIPSSVPTGARLQNSMVMNDSSGLIGEGCFDREEFPDLVDLGIIFGTKANPEARIYEAARKEFLSKPYDDPVFPDRPPNDEIKYRILENFEEGRLETVTYSTRPTGSEFISAGDIESLVDALIFPLDQDNSYTESFLHLDPSTATQQQEAYFKQKRRQFRGRAAKVLLTWIKNHWHDFHVDKDLLDELSEFVGDLGERLSWYMTQYIPPFSGKRAPPAESAKPWGLLWEPEAFAAQLTLIDHHYFRQIRPDTYLTLLQHRVSKDKIASDDAVKVLMDYVSWFRLVSSYTASLVYKEDTVKKRTKAIKRFIKVARSVAS</sequence>